<gene>
    <name evidence="2" type="ORF">A4X13_0g4663</name>
</gene>
<reference evidence="2" key="2">
    <citation type="journal article" date="2019" name="IMA Fungus">
        <title>Genome sequencing and comparison of five Tilletia species to identify candidate genes for the detection of regulated species infecting wheat.</title>
        <authorList>
            <person name="Nguyen H.D.T."/>
            <person name="Sultana T."/>
            <person name="Kesanakurti P."/>
            <person name="Hambleton S."/>
        </authorList>
    </citation>
    <scope>NUCLEOTIDE SEQUENCE</scope>
    <source>
        <strain evidence="2">DAOMC 236416</strain>
    </source>
</reference>
<protein>
    <submittedName>
        <fullName evidence="2">Uncharacterized protein</fullName>
    </submittedName>
</protein>
<dbReference type="AlphaFoldDB" id="A0A177TM01"/>
<feature type="compositionally biased region" description="Polar residues" evidence="1">
    <location>
        <begin position="65"/>
        <end position="81"/>
    </location>
</feature>
<feature type="region of interest" description="Disordered" evidence="1">
    <location>
        <begin position="27"/>
        <end position="81"/>
    </location>
</feature>
<accession>A0A177TM01</accession>
<dbReference type="Proteomes" id="UP000077521">
    <property type="component" value="Unassembled WGS sequence"/>
</dbReference>
<evidence type="ECO:0000313" key="2">
    <source>
        <dbReference type="EMBL" id="KAE8250509.1"/>
    </source>
</evidence>
<sequence length="81" mass="8707">MLPSSPLHRRHLEQKVPACLVSFRPVLRSSHLQPPQPEPGPGPELQSQPQPQRSAAHSLARDGNSAPSCYVHSSSGRVSGP</sequence>
<evidence type="ECO:0000256" key="1">
    <source>
        <dbReference type="SAM" id="MobiDB-lite"/>
    </source>
</evidence>
<proteinExistence type="predicted"/>
<feature type="compositionally biased region" description="Low complexity" evidence="1">
    <location>
        <begin position="43"/>
        <end position="52"/>
    </location>
</feature>
<organism evidence="2 3">
    <name type="scientific">Tilletia indica</name>
    <dbReference type="NCBI Taxonomy" id="43049"/>
    <lineage>
        <taxon>Eukaryota</taxon>
        <taxon>Fungi</taxon>
        <taxon>Dikarya</taxon>
        <taxon>Basidiomycota</taxon>
        <taxon>Ustilaginomycotina</taxon>
        <taxon>Exobasidiomycetes</taxon>
        <taxon>Tilletiales</taxon>
        <taxon>Tilletiaceae</taxon>
        <taxon>Tilletia</taxon>
    </lineage>
</organism>
<keyword evidence="3" id="KW-1185">Reference proteome</keyword>
<evidence type="ECO:0000313" key="3">
    <source>
        <dbReference type="Proteomes" id="UP000077521"/>
    </source>
</evidence>
<name>A0A177TM01_9BASI</name>
<dbReference type="EMBL" id="LWDF02000318">
    <property type="protein sequence ID" value="KAE8250509.1"/>
    <property type="molecule type" value="Genomic_DNA"/>
</dbReference>
<reference evidence="2" key="1">
    <citation type="submission" date="2016-04" db="EMBL/GenBank/DDBJ databases">
        <authorList>
            <person name="Nguyen H.D."/>
            <person name="Samba Siva P."/>
            <person name="Cullis J."/>
            <person name="Levesque C.A."/>
            <person name="Hambleton S."/>
        </authorList>
    </citation>
    <scope>NUCLEOTIDE SEQUENCE</scope>
    <source>
        <strain evidence="2">DAOMC 236416</strain>
    </source>
</reference>
<comment type="caution">
    <text evidence="2">The sequence shown here is derived from an EMBL/GenBank/DDBJ whole genome shotgun (WGS) entry which is preliminary data.</text>
</comment>